<dbReference type="AlphaFoldDB" id="A0A4Y2RFR0"/>
<accession>A0A4Y2RFR0</accession>
<dbReference type="EMBL" id="BGPR01144698">
    <property type="protein sequence ID" value="GBN74566.1"/>
    <property type="molecule type" value="Genomic_DNA"/>
</dbReference>
<evidence type="ECO:0000313" key="3">
    <source>
        <dbReference type="EMBL" id="GBN74584.1"/>
    </source>
</evidence>
<dbReference type="EMBL" id="BGPR01144709">
    <property type="protein sequence ID" value="GBN74584.1"/>
    <property type="molecule type" value="Genomic_DNA"/>
</dbReference>
<reference evidence="3 5" key="1">
    <citation type="journal article" date="2019" name="Sci. Rep.">
        <title>Orb-weaving spider Araneus ventricosus genome elucidates the spidroin gene catalogue.</title>
        <authorList>
            <person name="Kono N."/>
            <person name="Nakamura H."/>
            <person name="Ohtoshi R."/>
            <person name="Moran D.A.P."/>
            <person name="Shinohara A."/>
            <person name="Yoshida Y."/>
            <person name="Fujiwara M."/>
            <person name="Mori M."/>
            <person name="Tomita M."/>
            <person name="Arakawa K."/>
        </authorList>
    </citation>
    <scope>NUCLEOTIDE SEQUENCE [LARGE SCALE GENOMIC DNA]</scope>
</reference>
<dbReference type="EMBL" id="BGPR01144716">
    <property type="protein sequence ID" value="GBN74596.1"/>
    <property type="molecule type" value="Genomic_DNA"/>
</dbReference>
<evidence type="ECO:0000313" key="5">
    <source>
        <dbReference type="Proteomes" id="UP000499080"/>
    </source>
</evidence>
<protein>
    <submittedName>
        <fullName evidence="3">Uncharacterized protein</fullName>
    </submittedName>
</protein>
<gene>
    <name evidence="3" type="ORF">AVEN_114361_1</name>
    <name evidence="4" type="ORF">AVEN_153219_1</name>
    <name evidence="2" type="ORF">AVEN_29664_1</name>
    <name evidence="1" type="ORF">AVEN_96805_1</name>
</gene>
<evidence type="ECO:0000313" key="4">
    <source>
        <dbReference type="EMBL" id="GBN74596.1"/>
    </source>
</evidence>
<dbReference type="EMBL" id="BGPR01144689">
    <property type="protein sequence ID" value="GBN74549.1"/>
    <property type="molecule type" value="Genomic_DNA"/>
</dbReference>
<dbReference type="Proteomes" id="UP000499080">
    <property type="component" value="Unassembled WGS sequence"/>
</dbReference>
<evidence type="ECO:0000313" key="1">
    <source>
        <dbReference type="EMBL" id="GBN74549.1"/>
    </source>
</evidence>
<sequence>MTTPELALPSPSFRATPTGGRLATTYDLTCNRPHKGGSSVESGFEPATLRSEVDTLLLGHRGLSSTLEENDNKSEDGALRYERRKYSCRYFQINIFGIANL</sequence>
<keyword evidence="5" id="KW-1185">Reference proteome</keyword>
<evidence type="ECO:0000313" key="2">
    <source>
        <dbReference type="EMBL" id="GBN74566.1"/>
    </source>
</evidence>
<name>A0A4Y2RFR0_ARAVE</name>
<comment type="caution">
    <text evidence="3">The sequence shown here is derived from an EMBL/GenBank/DDBJ whole genome shotgun (WGS) entry which is preliminary data.</text>
</comment>
<proteinExistence type="predicted"/>
<organism evidence="3 5">
    <name type="scientific">Araneus ventricosus</name>
    <name type="common">Orbweaver spider</name>
    <name type="synonym">Epeira ventricosa</name>
    <dbReference type="NCBI Taxonomy" id="182803"/>
    <lineage>
        <taxon>Eukaryota</taxon>
        <taxon>Metazoa</taxon>
        <taxon>Ecdysozoa</taxon>
        <taxon>Arthropoda</taxon>
        <taxon>Chelicerata</taxon>
        <taxon>Arachnida</taxon>
        <taxon>Araneae</taxon>
        <taxon>Araneomorphae</taxon>
        <taxon>Entelegynae</taxon>
        <taxon>Araneoidea</taxon>
        <taxon>Araneidae</taxon>
        <taxon>Araneus</taxon>
    </lineage>
</organism>